<dbReference type="OrthoDB" id="613638at2"/>
<feature type="domain" description="AB hydrolase-1" evidence="2">
    <location>
        <begin position="99"/>
        <end position="256"/>
    </location>
</feature>
<organism evidence="4 5">
    <name type="scientific">Pararcticibacter amylolyticus</name>
    <dbReference type="NCBI Taxonomy" id="2173175"/>
    <lineage>
        <taxon>Bacteria</taxon>
        <taxon>Pseudomonadati</taxon>
        <taxon>Bacteroidota</taxon>
        <taxon>Sphingobacteriia</taxon>
        <taxon>Sphingobacteriales</taxon>
        <taxon>Sphingobacteriaceae</taxon>
        <taxon>Pararcticibacter</taxon>
    </lineage>
</organism>
<sequence length="466" mass="51925">MSAGHAFSQKNPVYIEPYPQLVKADARLILKTGYLVVPENRNKPEGRKVKLPFFFVRRPDQDAHKNISLYMTGGPGYSTTAGIDSISYHSGFLRYGGFIAFDQRGTKRAIPNLEADEVYEAIKQSYRESRNKDSLVLLAVKKSRERLVRQGIDLSAYNTAESIEDINDLRLALGLDSLNLVGISYSGGMMLSMAQIHPEGVRTLLLNSPLPTFVTYEETALNNINEALEQVFLNCAADSAIAYKNLKVSFQSYFTKLGTRRFPIMYLEKGKKDSMLTNYGKQELLDVIINRLNTGLVKTVPFVIFEIVSGRAEPYVREVLDGYFAGNTSVSLAMRYSMYCSGQIAFADKATEMQQEKRFPWLAGYVFNNVDHPICDCWQVPPVGKAVRTQISSLVPALITAGDVDPWCRPSYNRLIKSKMPNAQLLILHNKGHGAGYTAGGINYLDEFMKAPMKQLKAGSGGVSIE</sequence>
<reference evidence="4 5" key="1">
    <citation type="submission" date="2018-04" db="EMBL/GenBank/DDBJ databases">
        <title>Pedobacter chongqingensis sp. nov., isolated from a rottenly hemp rope.</title>
        <authorList>
            <person name="Cai Y."/>
        </authorList>
    </citation>
    <scope>NUCLEOTIDE SEQUENCE [LARGE SCALE GENOMIC DNA]</scope>
    <source>
        <strain evidence="4 5">FJ4-8</strain>
    </source>
</reference>
<dbReference type="Proteomes" id="UP000245647">
    <property type="component" value="Unassembled WGS sequence"/>
</dbReference>
<dbReference type="PANTHER" id="PTHR43722:SF1">
    <property type="entry name" value="PROLINE IMINOPEPTIDASE"/>
    <property type="match status" value="1"/>
</dbReference>
<evidence type="ECO:0000259" key="2">
    <source>
        <dbReference type="Pfam" id="PF00561"/>
    </source>
</evidence>
<evidence type="ECO:0000256" key="1">
    <source>
        <dbReference type="ARBA" id="ARBA00021843"/>
    </source>
</evidence>
<name>A0A2U2PH77_9SPHI</name>
<dbReference type="Gene3D" id="3.40.50.1820">
    <property type="entry name" value="alpha/beta hydrolase"/>
    <property type="match status" value="1"/>
</dbReference>
<dbReference type="PANTHER" id="PTHR43722">
    <property type="entry name" value="PROLINE IMINOPEPTIDASE"/>
    <property type="match status" value="1"/>
</dbReference>
<dbReference type="GO" id="GO:0004177">
    <property type="term" value="F:aminopeptidase activity"/>
    <property type="evidence" value="ECO:0007669"/>
    <property type="project" value="UniProtKB-EC"/>
</dbReference>
<keyword evidence="4" id="KW-0378">Hydrolase</keyword>
<dbReference type="EMBL" id="QEAS01000009">
    <property type="protein sequence ID" value="PWG80479.1"/>
    <property type="molecule type" value="Genomic_DNA"/>
</dbReference>
<gene>
    <name evidence="4" type="ORF">DDR33_11980</name>
</gene>
<feature type="domain" description="Peptidase S33 tripeptidyl aminopeptidase-like C-terminal" evidence="3">
    <location>
        <begin position="373"/>
        <end position="435"/>
    </location>
</feature>
<proteinExistence type="predicted"/>
<dbReference type="AlphaFoldDB" id="A0A2U2PH77"/>
<dbReference type="InterPro" id="IPR005944">
    <property type="entry name" value="Pro_iminopeptidase"/>
</dbReference>
<dbReference type="InterPro" id="IPR029058">
    <property type="entry name" value="AB_hydrolase_fold"/>
</dbReference>
<evidence type="ECO:0000259" key="3">
    <source>
        <dbReference type="Pfam" id="PF08386"/>
    </source>
</evidence>
<dbReference type="InterPro" id="IPR000073">
    <property type="entry name" value="AB_hydrolase_1"/>
</dbReference>
<comment type="caution">
    <text evidence="4">The sequence shown here is derived from an EMBL/GenBank/DDBJ whole genome shotgun (WGS) entry which is preliminary data.</text>
</comment>
<dbReference type="SUPFAM" id="SSF53474">
    <property type="entry name" value="alpha/beta-Hydrolases"/>
    <property type="match status" value="1"/>
</dbReference>
<evidence type="ECO:0000313" key="5">
    <source>
        <dbReference type="Proteomes" id="UP000245647"/>
    </source>
</evidence>
<protein>
    <recommendedName>
        <fullName evidence="1">Proline iminopeptidase</fullName>
    </recommendedName>
</protein>
<keyword evidence="5" id="KW-1185">Reference proteome</keyword>
<accession>A0A2U2PH77</accession>
<dbReference type="InterPro" id="IPR013595">
    <property type="entry name" value="Pept_S33_TAP-like_C"/>
</dbReference>
<dbReference type="GO" id="GO:0005737">
    <property type="term" value="C:cytoplasm"/>
    <property type="evidence" value="ECO:0007669"/>
    <property type="project" value="InterPro"/>
</dbReference>
<dbReference type="Pfam" id="PF00561">
    <property type="entry name" value="Abhydrolase_1"/>
    <property type="match status" value="1"/>
</dbReference>
<evidence type="ECO:0000313" key="4">
    <source>
        <dbReference type="EMBL" id="PWG80479.1"/>
    </source>
</evidence>
<dbReference type="GO" id="GO:0006508">
    <property type="term" value="P:proteolysis"/>
    <property type="evidence" value="ECO:0007669"/>
    <property type="project" value="InterPro"/>
</dbReference>
<dbReference type="Pfam" id="PF08386">
    <property type="entry name" value="Abhydrolase_4"/>
    <property type="match status" value="1"/>
</dbReference>